<evidence type="ECO:0000256" key="20">
    <source>
        <dbReference type="SAM" id="MobiDB-lite"/>
    </source>
</evidence>
<feature type="transmembrane region" description="Helical" evidence="19">
    <location>
        <begin position="203"/>
        <end position="229"/>
    </location>
</feature>
<feature type="transmembrane region" description="Helical" evidence="19">
    <location>
        <begin position="355"/>
        <end position="375"/>
    </location>
</feature>
<dbReference type="CDD" id="cd01662">
    <property type="entry name" value="Ubiquinol_Oxidase_I"/>
    <property type="match status" value="1"/>
</dbReference>
<gene>
    <name evidence="22" type="ORF">SAMN04488035_1465</name>
</gene>
<dbReference type="EC" id="7.1.1.9" evidence="19"/>
<dbReference type="RefSeq" id="WP_093376651.1">
    <property type="nucleotide sequence ID" value="NZ_BNAN01000002.1"/>
</dbReference>
<dbReference type="PANTHER" id="PTHR10422">
    <property type="entry name" value="CYTOCHROME C OXIDASE SUBUNIT 1"/>
    <property type="match status" value="1"/>
</dbReference>
<evidence type="ECO:0000256" key="10">
    <source>
        <dbReference type="ARBA" id="ARBA00022967"/>
    </source>
</evidence>
<comment type="subcellular location">
    <subcellularLocation>
        <location evidence="1 19">Cell membrane</location>
        <topology evidence="1 19">Multi-pass membrane protein</topology>
    </subcellularLocation>
</comment>
<feature type="transmembrane region" description="Helical" evidence="19">
    <location>
        <begin position="387"/>
        <end position="413"/>
    </location>
</feature>
<reference evidence="23" key="1">
    <citation type="submission" date="2016-10" db="EMBL/GenBank/DDBJ databases">
        <authorList>
            <person name="Varghese N."/>
            <person name="Submissions S."/>
        </authorList>
    </citation>
    <scope>NUCLEOTIDE SEQUENCE [LARGE SCALE GENOMIC DNA]</scope>
    <source>
        <strain evidence="23">DSM 19083</strain>
    </source>
</reference>
<keyword evidence="4 18" id="KW-0813">Transport</keyword>
<dbReference type="InterPro" id="IPR036927">
    <property type="entry name" value="Cyt_c_oxase-like_su1_sf"/>
</dbReference>
<organism evidence="22 23">
    <name type="scientific">Flavimobilis marinus</name>
    <dbReference type="NCBI Taxonomy" id="285351"/>
    <lineage>
        <taxon>Bacteria</taxon>
        <taxon>Bacillati</taxon>
        <taxon>Actinomycetota</taxon>
        <taxon>Actinomycetes</taxon>
        <taxon>Micrococcales</taxon>
        <taxon>Jonesiaceae</taxon>
        <taxon>Flavimobilis</taxon>
    </lineage>
</organism>
<feature type="transmembrane region" description="Helical" evidence="19">
    <location>
        <begin position="249"/>
        <end position="273"/>
    </location>
</feature>
<feature type="transmembrane region" description="Helical" evidence="19">
    <location>
        <begin position="78"/>
        <end position="101"/>
    </location>
</feature>
<evidence type="ECO:0000256" key="7">
    <source>
        <dbReference type="ARBA" id="ARBA00022660"/>
    </source>
</evidence>
<keyword evidence="10" id="KW-1278">Translocase</keyword>
<protein>
    <recommendedName>
        <fullName evidence="19">Cytochrome c oxidase subunit 1</fullName>
        <ecNumber evidence="19">7.1.1.9</ecNumber>
    </recommendedName>
</protein>
<dbReference type="GO" id="GO:0004129">
    <property type="term" value="F:cytochrome-c oxidase activity"/>
    <property type="evidence" value="ECO:0007669"/>
    <property type="project" value="UniProtKB-EC"/>
</dbReference>
<dbReference type="NCBIfam" id="TIGR02891">
    <property type="entry name" value="CtaD_CoxA"/>
    <property type="match status" value="1"/>
</dbReference>
<keyword evidence="15 19" id="KW-0472">Membrane</keyword>
<dbReference type="PANTHER" id="PTHR10422:SF18">
    <property type="entry name" value="CYTOCHROME C OXIDASE SUBUNIT 1"/>
    <property type="match status" value="1"/>
</dbReference>
<accession>A0A1I2FQF9</accession>
<evidence type="ECO:0000256" key="15">
    <source>
        <dbReference type="ARBA" id="ARBA00023136"/>
    </source>
</evidence>
<dbReference type="InterPro" id="IPR023616">
    <property type="entry name" value="Cyt_c_oxase-like_su1_dom"/>
</dbReference>
<dbReference type="AlphaFoldDB" id="A0A1I2FQF9"/>
<dbReference type="OrthoDB" id="9803294at2"/>
<dbReference type="InterPro" id="IPR000883">
    <property type="entry name" value="Cyt_C_Oxase_1"/>
</dbReference>
<evidence type="ECO:0000256" key="6">
    <source>
        <dbReference type="ARBA" id="ARBA00022617"/>
    </source>
</evidence>
<comment type="pathway">
    <text evidence="2 19">Energy metabolism; oxidative phosphorylation.</text>
</comment>
<dbReference type="UniPathway" id="UPA00705"/>
<evidence type="ECO:0000259" key="21">
    <source>
        <dbReference type="PROSITE" id="PS50855"/>
    </source>
</evidence>
<keyword evidence="6 18" id="KW-0349">Heme</keyword>
<proteinExistence type="inferred from homology"/>
<evidence type="ECO:0000256" key="11">
    <source>
        <dbReference type="ARBA" id="ARBA00022982"/>
    </source>
</evidence>
<feature type="transmembrane region" description="Helical" evidence="19">
    <location>
        <begin position="122"/>
        <end position="146"/>
    </location>
</feature>
<dbReference type="Pfam" id="PF00115">
    <property type="entry name" value="COX1"/>
    <property type="match status" value="1"/>
</dbReference>
<feature type="transmembrane region" description="Helical" evidence="19">
    <location>
        <begin position="285"/>
        <end position="306"/>
    </location>
</feature>
<keyword evidence="12 19" id="KW-1133">Transmembrane helix</keyword>
<dbReference type="FunFam" id="1.20.210.10:FF:000003">
    <property type="entry name" value="Cytochrome c oxidase subunit 1"/>
    <property type="match status" value="1"/>
</dbReference>
<dbReference type="STRING" id="285351.SAMN04488035_1465"/>
<dbReference type="InterPro" id="IPR014241">
    <property type="entry name" value="Cyt_c_oxidase_su1_bac"/>
</dbReference>
<dbReference type="Gene3D" id="1.20.210.10">
    <property type="entry name" value="Cytochrome c oxidase-like, subunit I domain"/>
    <property type="match status" value="1"/>
</dbReference>
<dbReference type="PROSITE" id="PS50855">
    <property type="entry name" value="COX1"/>
    <property type="match status" value="1"/>
</dbReference>
<feature type="transmembrane region" description="Helical" evidence="19">
    <location>
        <begin position="467"/>
        <end position="491"/>
    </location>
</feature>
<evidence type="ECO:0000256" key="5">
    <source>
        <dbReference type="ARBA" id="ARBA00022475"/>
    </source>
</evidence>
<dbReference type="GO" id="GO:0020037">
    <property type="term" value="F:heme binding"/>
    <property type="evidence" value="ECO:0007669"/>
    <property type="project" value="InterPro"/>
</dbReference>
<feature type="transmembrane region" description="Helical" evidence="19">
    <location>
        <begin position="36"/>
        <end position="58"/>
    </location>
</feature>
<keyword evidence="8 18" id="KW-0812">Transmembrane</keyword>
<comment type="function">
    <text evidence="16 19">Cytochrome c oxidase is the component of the respiratory chain that catalyzes the reduction of oxygen to water. Subunits 1-3 form the functional core of the enzyme complex. CO I is the catalytic subunit of the enzyme. Electrons originating in cytochrome c are transferred via the copper A center of subunit 2 and heme A of subunit 1 to the bimetallic center formed by heme A3 and copper B.</text>
</comment>
<keyword evidence="14 19" id="KW-0186">Copper</keyword>
<evidence type="ECO:0000256" key="17">
    <source>
        <dbReference type="ARBA" id="ARBA00047816"/>
    </source>
</evidence>
<keyword evidence="11 18" id="KW-0249">Electron transport</keyword>
<evidence type="ECO:0000256" key="18">
    <source>
        <dbReference type="RuleBase" id="RU000370"/>
    </source>
</evidence>
<evidence type="ECO:0000256" key="1">
    <source>
        <dbReference type="ARBA" id="ARBA00004651"/>
    </source>
</evidence>
<dbReference type="GO" id="GO:0022904">
    <property type="term" value="P:respiratory electron transport chain"/>
    <property type="evidence" value="ECO:0007669"/>
    <property type="project" value="TreeGrafter"/>
</dbReference>
<comment type="similarity">
    <text evidence="3 18">Belongs to the heme-copper respiratory oxidase family.</text>
</comment>
<evidence type="ECO:0000256" key="12">
    <source>
        <dbReference type="ARBA" id="ARBA00022989"/>
    </source>
</evidence>
<dbReference type="Proteomes" id="UP000198520">
    <property type="component" value="Unassembled WGS sequence"/>
</dbReference>
<comment type="catalytic activity">
    <reaction evidence="17 19">
        <text>4 Fe(II)-[cytochrome c] + O2 + 8 H(+)(in) = 4 Fe(III)-[cytochrome c] + 2 H2O + 4 H(+)(out)</text>
        <dbReference type="Rhea" id="RHEA:11436"/>
        <dbReference type="Rhea" id="RHEA-COMP:10350"/>
        <dbReference type="Rhea" id="RHEA-COMP:14399"/>
        <dbReference type="ChEBI" id="CHEBI:15377"/>
        <dbReference type="ChEBI" id="CHEBI:15378"/>
        <dbReference type="ChEBI" id="CHEBI:15379"/>
        <dbReference type="ChEBI" id="CHEBI:29033"/>
        <dbReference type="ChEBI" id="CHEBI:29034"/>
        <dbReference type="EC" id="7.1.1.9"/>
    </reaction>
</comment>
<dbReference type="PROSITE" id="PS00077">
    <property type="entry name" value="COX1_CUB"/>
    <property type="match status" value="1"/>
</dbReference>
<evidence type="ECO:0000256" key="8">
    <source>
        <dbReference type="ARBA" id="ARBA00022692"/>
    </source>
</evidence>
<feature type="transmembrane region" description="Helical" evidence="19">
    <location>
        <begin position="166"/>
        <end position="191"/>
    </location>
</feature>
<evidence type="ECO:0000256" key="13">
    <source>
        <dbReference type="ARBA" id="ARBA00023004"/>
    </source>
</evidence>
<dbReference type="GO" id="GO:0006119">
    <property type="term" value="P:oxidative phosphorylation"/>
    <property type="evidence" value="ECO:0007669"/>
    <property type="project" value="UniProtKB-UniPathway"/>
</dbReference>
<feature type="transmembrane region" description="Helical" evidence="19">
    <location>
        <begin position="425"/>
        <end position="447"/>
    </location>
</feature>
<keyword evidence="13 19" id="KW-0408">Iron</keyword>
<evidence type="ECO:0000313" key="22">
    <source>
        <dbReference type="EMBL" id="SFF07714.1"/>
    </source>
</evidence>
<evidence type="ECO:0000256" key="9">
    <source>
        <dbReference type="ARBA" id="ARBA00022723"/>
    </source>
</evidence>
<evidence type="ECO:0000256" key="2">
    <source>
        <dbReference type="ARBA" id="ARBA00004673"/>
    </source>
</evidence>
<keyword evidence="9 19" id="KW-0479">Metal-binding</keyword>
<dbReference type="PRINTS" id="PR01165">
    <property type="entry name" value="CYCOXIDASEI"/>
</dbReference>
<evidence type="ECO:0000313" key="23">
    <source>
        <dbReference type="Proteomes" id="UP000198520"/>
    </source>
</evidence>
<dbReference type="GO" id="GO:0046872">
    <property type="term" value="F:metal ion binding"/>
    <property type="evidence" value="ECO:0007669"/>
    <property type="project" value="UniProtKB-KW"/>
</dbReference>
<evidence type="ECO:0000256" key="19">
    <source>
        <dbReference type="RuleBase" id="RU363061"/>
    </source>
</evidence>
<keyword evidence="7 18" id="KW-0679">Respiratory chain</keyword>
<evidence type="ECO:0000256" key="14">
    <source>
        <dbReference type="ARBA" id="ARBA00023008"/>
    </source>
</evidence>
<evidence type="ECO:0000256" key="3">
    <source>
        <dbReference type="ARBA" id="ARBA00009578"/>
    </source>
</evidence>
<keyword evidence="23" id="KW-1185">Reference proteome</keyword>
<feature type="region of interest" description="Disordered" evidence="20">
    <location>
        <begin position="564"/>
        <end position="603"/>
    </location>
</feature>
<dbReference type="EMBL" id="FONZ01000002">
    <property type="protein sequence ID" value="SFF07714.1"/>
    <property type="molecule type" value="Genomic_DNA"/>
</dbReference>
<dbReference type="GO" id="GO:0015990">
    <property type="term" value="P:electron transport coupled proton transport"/>
    <property type="evidence" value="ECO:0007669"/>
    <property type="project" value="InterPro"/>
</dbReference>
<keyword evidence="5 19" id="KW-1003">Cell membrane</keyword>
<name>A0A1I2FQF9_9MICO</name>
<dbReference type="GO" id="GO:0005886">
    <property type="term" value="C:plasma membrane"/>
    <property type="evidence" value="ECO:0007669"/>
    <property type="project" value="UniProtKB-SubCell"/>
</dbReference>
<dbReference type="SUPFAM" id="SSF81442">
    <property type="entry name" value="Cytochrome c oxidase subunit I-like"/>
    <property type="match status" value="1"/>
</dbReference>
<dbReference type="InterPro" id="IPR023615">
    <property type="entry name" value="Cyt_c_Oxase_su1_BS"/>
</dbReference>
<feature type="domain" description="Cytochrome oxidase subunit I profile" evidence="21">
    <location>
        <begin position="25"/>
        <end position="532"/>
    </location>
</feature>
<sequence>MSSAAAGTPGLNPRRQNLGSTVVKWVTSTDHKTIGYMYLITSFLFFCIGGLMALVIRAELFEPGIQLVQSKEQYNQLFTMHGTIMLLLFATPLFAGFANIIMPLQIGAPDVAFPRLNMFAYWLYLFGGLIACAGFFTPQGAASFGWFAYAPLSNTTFSPGLGGDLWVFGLAMTGFGTILGAVNFITTIITMRAPGMTMFRMAIFTWNTLITSILVLMAFPPLAAALFGLGADRRLGAQIFNPENGGALLWQHLFWFFGHPEVYIIALPFFGIVSEIIPVFSRKPLFGYKGIVFATIAIAALSVTVWAHHMYVTGAVLLPFFALMTMLIAVPTGVKFFNWIGTMWRGKITFETPMLWSIGFLVTFLFGGLTGIILASPALDFHLSDSYFVVAHFHYVVFGTVVFAMFAGFYFWWPKFTGTMLNERLGKIHFWTLFFGFHATFLIQHFLGVRGMPRRYPDYMATEGFTWMNQVSTVGSFLLAASTLPFIWNVYITWRRAPRVAVDDPWGYGSSLEWATSCPPPRHNFVSLPRIRSERPAFDLHHPEVAAMDHMDPNPNLLDQVLGEADRRGEQSLTAARAGSNDGEPEKSATKIIDPQDDQEDRK</sequence>
<evidence type="ECO:0000256" key="4">
    <source>
        <dbReference type="ARBA" id="ARBA00022448"/>
    </source>
</evidence>
<evidence type="ECO:0000256" key="16">
    <source>
        <dbReference type="ARBA" id="ARBA00025218"/>
    </source>
</evidence>
<feature type="transmembrane region" description="Helical" evidence="19">
    <location>
        <begin position="312"/>
        <end position="334"/>
    </location>
</feature>